<proteinExistence type="predicted"/>
<dbReference type="EMBL" id="SMMG02000006">
    <property type="protein sequence ID" value="KAA3470086.1"/>
    <property type="molecule type" value="Genomic_DNA"/>
</dbReference>
<dbReference type="SUPFAM" id="SSF54160">
    <property type="entry name" value="Chromo domain-like"/>
    <property type="match status" value="1"/>
</dbReference>
<gene>
    <name evidence="2" type="ORF">EPI10_015824</name>
</gene>
<evidence type="ECO:0000313" key="2">
    <source>
        <dbReference type="EMBL" id="KAA3470086.1"/>
    </source>
</evidence>
<keyword evidence="3" id="KW-1185">Reference proteome</keyword>
<dbReference type="OrthoDB" id="1633836at2759"/>
<dbReference type="PANTHER" id="PTHR46148:SF44">
    <property type="entry name" value="GAG-POL POLYPROTEIN"/>
    <property type="match status" value="1"/>
</dbReference>
<dbReference type="Pfam" id="PF24626">
    <property type="entry name" value="SH3_Tf2-1"/>
    <property type="match status" value="1"/>
</dbReference>
<dbReference type="Proteomes" id="UP000325315">
    <property type="component" value="Unassembled WGS sequence"/>
</dbReference>
<dbReference type="InterPro" id="IPR016197">
    <property type="entry name" value="Chromo-like_dom_sf"/>
</dbReference>
<feature type="domain" description="Tf2-1-like SH3-like" evidence="1">
    <location>
        <begin position="2"/>
        <end position="29"/>
    </location>
</feature>
<reference evidence="3" key="1">
    <citation type="journal article" date="2019" name="Plant Biotechnol. J.">
        <title>Genome sequencing of the Australian wild diploid species Gossypium australe highlights disease resistance and delayed gland morphogenesis.</title>
        <authorList>
            <person name="Cai Y."/>
            <person name="Cai X."/>
            <person name="Wang Q."/>
            <person name="Wang P."/>
            <person name="Zhang Y."/>
            <person name="Cai C."/>
            <person name="Xu Y."/>
            <person name="Wang K."/>
            <person name="Zhou Z."/>
            <person name="Wang C."/>
            <person name="Geng S."/>
            <person name="Li B."/>
            <person name="Dong Q."/>
            <person name="Hou Y."/>
            <person name="Wang H."/>
            <person name="Ai P."/>
            <person name="Liu Z."/>
            <person name="Yi F."/>
            <person name="Sun M."/>
            <person name="An G."/>
            <person name="Cheng J."/>
            <person name="Zhang Y."/>
            <person name="Shi Q."/>
            <person name="Xie Y."/>
            <person name="Shi X."/>
            <person name="Chang Y."/>
            <person name="Huang F."/>
            <person name="Chen Y."/>
            <person name="Hong S."/>
            <person name="Mi L."/>
            <person name="Sun Q."/>
            <person name="Zhang L."/>
            <person name="Zhou B."/>
            <person name="Peng R."/>
            <person name="Zhang X."/>
            <person name="Liu F."/>
        </authorList>
    </citation>
    <scope>NUCLEOTIDE SEQUENCE [LARGE SCALE GENOMIC DNA]</scope>
    <source>
        <strain evidence="3">cv. PA1801</strain>
    </source>
</reference>
<dbReference type="AlphaFoldDB" id="A0A5B6VM12"/>
<organism evidence="2 3">
    <name type="scientific">Gossypium australe</name>
    <dbReference type="NCBI Taxonomy" id="47621"/>
    <lineage>
        <taxon>Eukaryota</taxon>
        <taxon>Viridiplantae</taxon>
        <taxon>Streptophyta</taxon>
        <taxon>Embryophyta</taxon>
        <taxon>Tracheophyta</taxon>
        <taxon>Spermatophyta</taxon>
        <taxon>Magnoliopsida</taxon>
        <taxon>eudicotyledons</taxon>
        <taxon>Gunneridae</taxon>
        <taxon>Pentapetalae</taxon>
        <taxon>rosids</taxon>
        <taxon>malvids</taxon>
        <taxon>Malvales</taxon>
        <taxon>Malvaceae</taxon>
        <taxon>Malvoideae</taxon>
        <taxon>Gossypium</taxon>
    </lineage>
</organism>
<accession>A0A5B6VM12</accession>
<dbReference type="PANTHER" id="PTHR46148">
    <property type="entry name" value="CHROMO DOMAIN-CONTAINING PROTEIN"/>
    <property type="match status" value="1"/>
</dbReference>
<sequence>MGCVAYLLKLPRELEKIHDVFHVSMLRKYLAEPSRFIATENIEVRPDLNFDDEPVKILAHKVKILQSKQIPLIKVLWRNHKTSEATWETEEAIK</sequence>
<protein>
    <submittedName>
        <fullName evidence="2">Chromo domain-containing protein</fullName>
    </submittedName>
</protein>
<name>A0A5B6VM12_9ROSI</name>
<evidence type="ECO:0000259" key="1">
    <source>
        <dbReference type="Pfam" id="PF24626"/>
    </source>
</evidence>
<evidence type="ECO:0000313" key="3">
    <source>
        <dbReference type="Proteomes" id="UP000325315"/>
    </source>
</evidence>
<dbReference type="InterPro" id="IPR056924">
    <property type="entry name" value="SH3_Tf2-1"/>
</dbReference>
<comment type="caution">
    <text evidence="2">The sequence shown here is derived from an EMBL/GenBank/DDBJ whole genome shotgun (WGS) entry which is preliminary data.</text>
</comment>